<keyword evidence="2" id="KW-1185">Reference proteome</keyword>
<sequence>MYYGDNVGPTFGRDIDIYVEMGNGSKEYNYCQCKQKYYERGIRDKEDLFLIEDYEVFQIIKKND</sequence>
<organism evidence="1 2">
    <name type="scientific">Rhizophagus irregularis</name>
    <dbReference type="NCBI Taxonomy" id="588596"/>
    <lineage>
        <taxon>Eukaryota</taxon>
        <taxon>Fungi</taxon>
        <taxon>Fungi incertae sedis</taxon>
        <taxon>Mucoromycota</taxon>
        <taxon>Glomeromycotina</taxon>
        <taxon>Glomeromycetes</taxon>
        <taxon>Glomerales</taxon>
        <taxon>Glomeraceae</taxon>
        <taxon>Rhizophagus</taxon>
    </lineage>
</organism>
<dbReference type="AlphaFoldDB" id="A0A2I1HST9"/>
<reference evidence="1 2" key="1">
    <citation type="submission" date="2015-10" db="EMBL/GenBank/DDBJ databases">
        <title>Genome analyses suggest a sexual origin of heterokaryosis in a supposedly ancient asexual fungus.</title>
        <authorList>
            <person name="Ropars J."/>
            <person name="Sedzielewska K."/>
            <person name="Noel J."/>
            <person name="Charron P."/>
            <person name="Farinelli L."/>
            <person name="Marton T."/>
            <person name="Kruger M."/>
            <person name="Pelin A."/>
            <person name="Brachmann A."/>
            <person name="Corradi N."/>
        </authorList>
    </citation>
    <scope>NUCLEOTIDE SEQUENCE [LARGE SCALE GENOMIC DNA]</scope>
    <source>
        <strain evidence="1 2">A4</strain>
    </source>
</reference>
<gene>
    <name evidence="1" type="ORF">RhiirA4_413037</name>
</gene>
<evidence type="ECO:0000313" key="2">
    <source>
        <dbReference type="Proteomes" id="UP000234323"/>
    </source>
</evidence>
<dbReference type="EMBL" id="LLXI01006146">
    <property type="protein sequence ID" value="PKY61955.1"/>
    <property type="molecule type" value="Genomic_DNA"/>
</dbReference>
<name>A0A2I1HST9_9GLOM</name>
<comment type="caution">
    <text evidence="1">The sequence shown here is derived from an EMBL/GenBank/DDBJ whole genome shotgun (WGS) entry which is preliminary data.</text>
</comment>
<proteinExistence type="predicted"/>
<protein>
    <recommendedName>
        <fullName evidence="3">TLDc domain-containing protein</fullName>
    </recommendedName>
</protein>
<evidence type="ECO:0008006" key="3">
    <source>
        <dbReference type="Google" id="ProtNLM"/>
    </source>
</evidence>
<accession>A0A2I1HST9</accession>
<dbReference type="Proteomes" id="UP000234323">
    <property type="component" value="Unassembled WGS sequence"/>
</dbReference>
<evidence type="ECO:0000313" key="1">
    <source>
        <dbReference type="EMBL" id="PKY61955.1"/>
    </source>
</evidence>